<sequence>MKYNSIKVFLETMSEYNTVNINQVFTTEDGQSLSVRCLPGTTTFEISNAQTQVVIQSDTLEKTAEYIVAFLASYDLSINS</sequence>
<dbReference type="RefSeq" id="WP_300989276.1">
    <property type="nucleotide sequence ID" value="NZ_CP129235.1"/>
</dbReference>
<dbReference type="Proteomes" id="UP001172142">
    <property type="component" value="Unassembled WGS sequence"/>
</dbReference>
<evidence type="ECO:0000313" key="1">
    <source>
        <dbReference type="EMBL" id="MDN7247185.1"/>
    </source>
</evidence>
<accession>A0ABT8NGZ9</accession>
<comment type="caution">
    <text evidence="1">The sequence shown here is derived from an EMBL/GenBank/DDBJ whole genome shotgun (WGS) entry which is preliminary data.</text>
</comment>
<evidence type="ECO:0008006" key="3">
    <source>
        <dbReference type="Google" id="ProtNLM"/>
    </source>
</evidence>
<keyword evidence="2" id="KW-1185">Reference proteome</keyword>
<proteinExistence type="predicted"/>
<gene>
    <name evidence="1" type="ORF">QWY13_17025</name>
</gene>
<dbReference type="EMBL" id="JAUJWU010000005">
    <property type="protein sequence ID" value="MDN7247185.1"/>
    <property type="molecule type" value="Genomic_DNA"/>
</dbReference>
<organism evidence="1 2">
    <name type="scientific">Planococcus shenhongbingii</name>
    <dbReference type="NCBI Taxonomy" id="3058398"/>
    <lineage>
        <taxon>Bacteria</taxon>
        <taxon>Bacillati</taxon>
        <taxon>Bacillota</taxon>
        <taxon>Bacilli</taxon>
        <taxon>Bacillales</taxon>
        <taxon>Caryophanaceae</taxon>
        <taxon>Planococcus</taxon>
    </lineage>
</organism>
<protein>
    <recommendedName>
        <fullName evidence="3">DUF1797 family protein</fullName>
    </recommendedName>
</protein>
<name>A0ABT8NGZ9_9BACL</name>
<evidence type="ECO:0000313" key="2">
    <source>
        <dbReference type="Proteomes" id="UP001172142"/>
    </source>
</evidence>
<reference evidence="1 2" key="1">
    <citation type="submission" date="2023-07" db="EMBL/GenBank/DDBJ databases">
        <title>Novel species in genus Planococcus.</title>
        <authorList>
            <person name="Ning S."/>
        </authorList>
    </citation>
    <scope>NUCLEOTIDE SEQUENCE [LARGE SCALE GENOMIC DNA]</scope>
    <source>
        <strain evidence="1 2">N017</strain>
    </source>
</reference>